<name>A0AAN6N236_9PEZI</name>
<evidence type="ECO:0000313" key="2">
    <source>
        <dbReference type="Proteomes" id="UP001303473"/>
    </source>
</evidence>
<organism evidence="1 2">
    <name type="scientific">Diplogelasinospora grovesii</name>
    <dbReference type="NCBI Taxonomy" id="303347"/>
    <lineage>
        <taxon>Eukaryota</taxon>
        <taxon>Fungi</taxon>
        <taxon>Dikarya</taxon>
        <taxon>Ascomycota</taxon>
        <taxon>Pezizomycotina</taxon>
        <taxon>Sordariomycetes</taxon>
        <taxon>Sordariomycetidae</taxon>
        <taxon>Sordariales</taxon>
        <taxon>Diplogelasinosporaceae</taxon>
        <taxon>Diplogelasinospora</taxon>
    </lineage>
</organism>
<dbReference type="EMBL" id="MU853897">
    <property type="protein sequence ID" value="KAK3936027.1"/>
    <property type="molecule type" value="Genomic_DNA"/>
</dbReference>
<gene>
    <name evidence="1" type="ORF">QBC46DRAFT_420498</name>
</gene>
<sequence length="259" mass="28352">MSRRFFQNTARGAVGFALAATTVYASTVFADHLHKKFFSRIPIRAVNPISVGEYKRNKSDERGQIVKTNSKTNSNGRVPDHARHLAVSRDVLEHLLRDMCAGRVKSTGPLRPEVFSAFVPKRDTPVDGVQCNGTVIQVLDMDIRGCRCRAEKGSSQAGIAGSVIGKVLMPEKDGICCDKEIVKVEIVEDTKSDKICFEALACFQLWASLLNGAGLIGEGGTAVLVSRDTLRVFDYRDGKLIARRAPPPDEVARFMVTSL</sequence>
<dbReference type="Proteomes" id="UP001303473">
    <property type="component" value="Unassembled WGS sequence"/>
</dbReference>
<comment type="caution">
    <text evidence="1">The sequence shown here is derived from an EMBL/GenBank/DDBJ whole genome shotgun (WGS) entry which is preliminary data.</text>
</comment>
<reference evidence="2" key="1">
    <citation type="journal article" date="2023" name="Mol. Phylogenet. Evol.">
        <title>Genome-scale phylogeny and comparative genomics of the fungal order Sordariales.</title>
        <authorList>
            <person name="Hensen N."/>
            <person name="Bonometti L."/>
            <person name="Westerberg I."/>
            <person name="Brannstrom I.O."/>
            <person name="Guillou S."/>
            <person name="Cros-Aarteil S."/>
            <person name="Calhoun S."/>
            <person name="Haridas S."/>
            <person name="Kuo A."/>
            <person name="Mondo S."/>
            <person name="Pangilinan J."/>
            <person name="Riley R."/>
            <person name="LaButti K."/>
            <person name="Andreopoulos B."/>
            <person name="Lipzen A."/>
            <person name="Chen C."/>
            <person name="Yan M."/>
            <person name="Daum C."/>
            <person name="Ng V."/>
            <person name="Clum A."/>
            <person name="Steindorff A."/>
            <person name="Ohm R.A."/>
            <person name="Martin F."/>
            <person name="Silar P."/>
            <person name="Natvig D.O."/>
            <person name="Lalanne C."/>
            <person name="Gautier V."/>
            <person name="Ament-Velasquez S.L."/>
            <person name="Kruys A."/>
            <person name="Hutchinson M.I."/>
            <person name="Powell A.J."/>
            <person name="Barry K."/>
            <person name="Miller A.N."/>
            <person name="Grigoriev I.V."/>
            <person name="Debuchy R."/>
            <person name="Gladieux P."/>
            <person name="Hiltunen Thoren M."/>
            <person name="Johannesson H."/>
        </authorList>
    </citation>
    <scope>NUCLEOTIDE SEQUENCE [LARGE SCALE GENOMIC DNA]</scope>
    <source>
        <strain evidence="2">CBS 340.73</strain>
    </source>
</reference>
<dbReference type="AlphaFoldDB" id="A0AAN6N236"/>
<evidence type="ECO:0000313" key="1">
    <source>
        <dbReference type="EMBL" id="KAK3936027.1"/>
    </source>
</evidence>
<protein>
    <submittedName>
        <fullName evidence="1">Uncharacterized protein</fullName>
    </submittedName>
</protein>
<proteinExistence type="predicted"/>
<accession>A0AAN6N236</accession>
<keyword evidence="2" id="KW-1185">Reference proteome</keyword>